<dbReference type="AlphaFoldDB" id="A0A497F6W9"/>
<evidence type="ECO:0000256" key="1">
    <source>
        <dbReference type="ARBA" id="ARBA00022723"/>
    </source>
</evidence>
<reference evidence="2 3" key="1">
    <citation type="submission" date="2018-06" db="EMBL/GenBank/DDBJ databases">
        <title>Extensive metabolic versatility and redundancy in microbially diverse, dynamic hydrothermal sediments.</title>
        <authorList>
            <person name="Dombrowski N."/>
            <person name="Teske A."/>
            <person name="Baker B.J."/>
        </authorList>
    </citation>
    <scope>NUCLEOTIDE SEQUENCE [LARGE SCALE GENOMIC DNA]</scope>
    <source>
        <strain evidence="2">B20_G2</strain>
    </source>
</reference>
<keyword evidence="2" id="KW-0031">Aminopeptidase</keyword>
<name>A0A497F6W9_9CREN</name>
<dbReference type="SUPFAM" id="SSF144052">
    <property type="entry name" value="Thermophilic metalloprotease-like"/>
    <property type="match status" value="1"/>
</dbReference>
<keyword evidence="1" id="KW-0479">Metal-binding</keyword>
<evidence type="ECO:0000313" key="3">
    <source>
        <dbReference type="Proteomes" id="UP000269499"/>
    </source>
</evidence>
<protein>
    <submittedName>
        <fullName evidence="2">Aminopeptidase</fullName>
    </submittedName>
</protein>
<dbReference type="EMBL" id="QMRA01000011">
    <property type="protein sequence ID" value="RLE55071.1"/>
    <property type="molecule type" value="Genomic_DNA"/>
</dbReference>
<dbReference type="PANTHER" id="PTHR34448:SF1">
    <property type="entry name" value="BLL6088 PROTEIN"/>
    <property type="match status" value="1"/>
</dbReference>
<dbReference type="GO" id="GO:0046872">
    <property type="term" value="F:metal ion binding"/>
    <property type="evidence" value="ECO:0007669"/>
    <property type="project" value="UniProtKB-KW"/>
</dbReference>
<comment type="caution">
    <text evidence="2">The sequence shown here is derived from an EMBL/GenBank/DDBJ whole genome shotgun (WGS) entry which is preliminary data.</text>
</comment>
<evidence type="ECO:0000313" key="2">
    <source>
        <dbReference type="EMBL" id="RLE55071.1"/>
    </source>
</evidence>
<dbReference type="PANTHER" id="PTHR34448">
    <property type="entry name" value="AMINOPEPTIDASE"/>
    <property type="match status" value="1"/>
</dbReference>
<dbReference type="Proteomes" id="UP000269499">
    <property type="component" value="Unassembled WGS sequence"/>
</dbReference>
<accession>A0A497F6W9</accession>
<keyword evidence="2" id="KW-0645">Protease</keyword>
<dbReference type="InterPro" id="IPR058739">
    <property type="entry name" value="NicX"/>
</dbReference>
<dbReference type="InterPro" id="IPR052170">
    <property type="entry name" value="M29_Exopeptidase"/>
</dbReference>
<dbReference type="Pfam" id="PF26233">
    <property type="entry name" value="NicX"/>
    <property type="match status" value="1"/>
</dbReference>
<sequence>MFMELARAAYKVVKVLAGVEAGESVLVLADTAVDRNMVDLVTAMAHALGGEAVEVIYETRSEVNIEPPRPVAAAMASSDVIIDFVYQYIIHTNAFYDALMAGARICDLTGMNPDMMIRLIGKVDYEAMCMLGDALARVISSARKVEVYSDKGTSLVMENDPDRPVYHNDGKVRRPGELKFLGGQVSWAPIEESINGTIVLDGFIWPPQDVGVLSSPITLTVENGRIVKVEGGWEAEAFKRWLASFNDPKMYYIAHVSFGFNPGARLTGVPLEDERVYGCIEFGFGSQSLRFKGKIGKAKAHSDGNCLNPTVYVDGTCLVKNGRFVHPELIEYDKKLLG</sequence>
<gene>
    <name evidence="2" type="ORF">DRJ26_01170</name>
</gene>
<dbReference type="GO" id="GO:0004177">
    <property type="term" value="F:aminopeptidase activity"/>
    <property type="evidence" value="ECO:0007669"/>
    <property type="project" value="UniProtKB-KW"/>
</dbReference>
<proteinExistence type="predicted"/>
<organism evidence="2 3">
    <name type="scientific">Thermoproteota archaeon</name>
    <dbReference type="NCBI Taxonomy" id="2056631"/>
    <lineage>
        <taxon>Archaea</taxon>
        <taxon>Thermoproteota</taxon>
    </lineage>
</organism>
<keyword evidence="2" id="KW-0378">Hydrolase</keyword>